<keyword evidence="3" id="KW-0554">One-carbon metabolism</keyword>
<dbReference type="PANTHER" id="PTHR23420:SF0">
    <property type="entry name" value="ADENOSYLHOMOCYSTEINASE"/>
    <property type="match status" value="1"/>
</dbReference>
<accession>A0ABT9P8T6</accession>
<dbReference type="Pfam" id="PF00670">
    <property type="entry name" value="AdoHcyase_NAD"/>
    <property type="match status" value="1"/>
</dbReference>
<dbReference type="Gene3D" id="3.40.50.720">
    <property type="entry name" value="NAD(P)-binding Rossmann-like Domain"/>
    <property type="match status" value="1"/>
</dbReference>
<feature type="domain" description="S-adenosyl-L-homocysteine hydrolase NAD binding" evidence="5">
    <location>
        <begin position="182"/>
        <end position="344"/>
    </location>
</feature>
<keyword evidence="4" id="KW-0520">NAD</keyword>
<dbReference type="EMBL" id="JAUSQZ010000001">
    <property type="protein sequence ID" value="MDP9828961.1"/>
    <property type="molecule type" value="Genomic_DNA"/>
</dbReference>
<dbReference type="NCBIfam" id="NF004005">
    <property type="entry name" value="PRK05476.2-3"/>
    <property type="match status" value="1"/>
</dbReference>
<evidence type="ECO:0000313" key="6">
    <source>
        <dbReference type="EMBL" id="MDP9828961.1"/>
    </source>
</evidence>
<gene>
    <name evidence="6" type="ORF">J2S57_004710</name>
</gene>
<comment type="similarity">
    <text evidence="2">Belongs to the adenosylhomocysteinase family.</text>
</comment>
<evidence type="ECO:0000256" key="3">
    <source>
        <dbReference type="ARBA" id="ARBA00022563"/>
    </source>
</evidence>
<organism evidence="6 7">
    <name type="scientific">Kineosporia succinea</name>
    <dbReference type="NCBI Taxonomy" id="84632"/>
    <lineage>
        <taxon>Bacteria</taxon>
        <taxon>Bacillati</taxon>
        <taxon>Actinomycetota</taxon>
        <taxon>Actinomycetes</taxon>
        <taxon>Kineosporiales</taxon>
        <taxon>Kineosporiaceae</taxon>
        <taxon>Kineosporia</taxon>
    </lineage>
</organism>
<keyword evidence="7" id="KW-1185">Reference proteome</keyword>
<dbReference type="GO" id="GO:0004013">
    <property type="term" value="F:adenosylhomocysteinase activity"/>
    <property type="evidence" value="ECO:0007669"/>
    <property type="project" value="UniProtKB-EC"/>
</dbReference>
<dbReference type="InterPro" id="IPR036291">
    <property type="entry name" value="NAD(P)-bd_dom_sf"/>
</dbReference>
<protein>
    <submittedName>
        <fullName evidence="6">Adenosylhomocysteinase</fullName>
        <ecNumber evidence="6">3.13.2.1</ecNumber>
    </submittedName>
</protein>
<sequence>MLPDSVLSRYAHPDLRWAAAHMPLLHATVARVAPALSGLRLGMCLHIEPKTAVLAVLLQEAGVRIRLTGSPGTTRPDVVEALLALGVEVTSGPDDDAPHVGEVLDLEPDLLLDNGADLTLGLLERGVPSHFRGGTEETTTGGRLLREATTAGGTSPGRRSRTTVTFPVVVINDSRLKQLVENRFGVGQSVVQGFQQATNRMIPGARAVVVGYGPCGRGVAGTLRSLGARVSVAETDPYRRLEAVLEGHAVGPLGDLLPGADLVFLATGHPGVLGADEVDRLADGAVLAGVGHRADEVSLPLLGAVSARGGGRQTLHHREYVRPDGRRTVVLAETRMINLVAGGGNPIEAMDLGLSLQAASLAAVATGGLDAGVQPVPTALDRQIAEDFTARLTLGASS</sequence>
<keyword evidence="6" id="KW-0378">Hydrolase</keyword>
<evidence type="ECO:0000256" key="1">
    <source>
        <dbReference type="ARBA" id="ARBA00001911"/>
    </source>
</evidence>
<comment type="caution">
    <text evidence="6">The sequence shown here is derived from an EMBL/GenBank/DDBJ whole genome shotgun (WGS) entry which is preliminary data.</text>
</comment>
<dbReference type="PANTHER" id="PTHR23420">
    <property type="entry name" value="ADENOSYLHOMOCYSTEINASE"/>
    <property type="match status" value="1"/>
</dbReference>
<dbReference type="SMART" id="SM00997">
    <property type="entry name" value="AdoHcyase_NAD"/>
    <property type="match status" value="1"/>
</dbReference>
<evidence type="ECO:0000256" key="2">
    <source>
        <dbReference type="ARBA" id="ARBA00007122"/>
    </source>
</evidence>
<dbReference type="Gene3D" id="3.40.50.1480">
    <property type="entry name" value="Adenosylhomocysteinase-like"/>
    <property type="match status" value="1"/>
</dbReference>
<dbReference type="InterPro" id="IPR015878">
    <property type="entry name" value="Ado_hCys_hydrolase_NAD-bd"/>
</dbReference>
<dbReference type="EC" id="3.13.2.1" evidence="6"/>
<proteinExistence type="inferred from homology"/>
<dbReference type="SUPFAM" id="SSF52283">
    <property type="entry name" value="Formate/glycerate dehydrogenase catalytic domain-like"/>
    <property type="match status" value="1"/>
</dbReference>
<evidence type="ECO:0000256" key="4">
    <source>
        <dbReference type="ARBA" id="ARBA00023027"/>
    </source>
</evidence>
<evidence type="ECO:0000313" key="7">
    <source>
        <dbReference type="Proteomes" id="UP001235712"/>
    </source>
</evidence>
<name>A0ABT9P8T6_9ACTN</name>
<dbReference type="SMART" id="SM00996">
    <property type="entry name" value="AdoHcyase"/>
    <property type="match status" value="1"/>
</dbReference>
<comment type="cofactor">
    <cofactor evidence="1">
        <name>NAD(+)</name>
        <dbReference type="ChEBI" id="CHEBI:57540"/>
    </cofactor>
</comment>
<dbReference type="InterPro" id="IPR000043">
    <property type="entry name" value="Adenosylhomocysteinase-like"/>
</dbReference>
<reference evidence="6 7" key="1">
    <citation type="submission" date="2023-07" db="EMBL/GenBank/DDBJ databases">
        <title>Sequencing the genomes of 1000 actinobacteria strains.</title>
        <authorList>
            <person name="Klenk H.-P."/>
        </authorList>
    </citation>
    <scope>NUCLEOTIDE SEQUENCE [LARGE SCALE GENOMIC DNA]</scope>
    <source>
        <strain evidence="6 7">DSM 44388</strain>
    </source>
</reference>
<dbReference type="InterPro" id="IPR042172">
    <property type="entry name" value="Adenosylhomocyst_ase-like_sf"/>
</dbReference>
<dbReference type="Proteomes" id="UP001235712">
    <property type="component" value="Unassembled WGS sequence"/>
</dbReference>
<dbReference type="SUPFAM" id="SSF51735">
    <property type="entry name" value="NAD(P)-binding Rossmann-fold domains"/>
    <property type="match status" value="1"/>
</dbReference>
<evidence type="ECO:0000259" key="5">
    <source>
        <dbReference type="SMART" id="SM00997"/>
    </source>
</evidence>
<dbReference type="RefSeq" id="WP_307246693.1">
    <property type="nucleotide sequence ID" value="NZ_JAUSQZ010000001.1"/>
</dbReference>